<dbReference type="SUPFAM" id="SSF52540">
    <property type="entry name" value="P-loop containing nucleoside triphosphate hydrolases"/>
    <property type="match status" value="1"/>
</dbReference>
<gene>
    <name evidence="1" type="ORF">GGR00_002553</name>
</gene>
<dbReference type="Proteomes" id="UP000536262">
    <property type="component" value="Unassembled WGS sequence"/>
</dbReference>
<keyword evidence="2" id="KW-1185">Reference proteome</keyword>
<dbReference type="EMBL" id="JACHOU010000005">
    <property type="protein sequence ID" value="MBB6354757.1"/>
    <property type="molecule type" value="Genomic_DNA"/>
</dbReference>
<dbReference type="InterPro" id="IPR027417">
    <property type="entry name" value="P-loop_NTPase"/>
</dbReference>
<proteinExistence type="predicted"/>
<dbReference type="Gene3D" id="3.40.50.300">
    <property type="entry name" value="P-loop containing nucleotide triphosphate hydrolases"/>
    <property type="match status" value="1"/>
</dbReference>
<sequence>MTQSLFIITGAMAAGKTTVANALARRFPRSALVGGDVFRRMIVNGAAAMGPTLDVEARAQLTLRQVIATDAVRRYVEAGFTVVYQDILIGHDLVAAVERLRDLDPRVVVLAPSAEVLGQRDRDRPKTGYSEAFPPSVLAEALARETPRIGQWIDSSAMDVEQVVETVLGR</sequence>
<dbReference type="Pfam" id="PF13671">
    <property type="entry name" value="AAA_33"/>
    <property type="match status" value="1"/>
</dbReference>
<protein>
    <submittedName>
        <fullName evidence="1">Putative ATPase</fullName>
    </submittedName>
</protein>
<evidence type="ECO:0000313" key="1">
    <source>
        <dbReference type="EMBL" id="MBB6354757.1"/>
    </source>
</evidence>
<accession>A0A7X0F7W1</accession>
<organism evidence="1 2">
    <name type="scientific">Aminobacter aganoensis</name>
    <dbReference type="NCBI Taxonomy" id="83264"/>
    <lineage>
        <taxon>Bacteria</taxon>
        <taxon>Pseudomonadati</taxon>
        <taxon>Pseudomonadota</taxon>
        <taxon>Alphaproteobacteria</taxon>
        <taxon>Hyphomicrobiales</taxon>
        <taxon>Phyllobacteriaceae</taxon>
        <taxon>Aminobacter</taxon>
    </lineage>
</organism>
<name>A0A7X0F7W1_9HYPH</name>
<dbReference type="RefSeq" id="WP_055969951.1">
    <property type="nucleotide sequence ID" value="NZ_BAABEG010000001.1"/>
</dbReference>
<comment type="caution">
    <text evidence="1">The sequence shown here is derived from an EMBL/GenBank/DDBJ whole genome shotgun (WGS) entry which is preliminary data.</text>
</comment>
<dbReference type="AlphaFoldDB" id="A0A7X0F7W1"/>
<evidence type="ECO:0000313" key="2">
    <source>
        <dbReference type="Proteomes" id="UP000536262"/>
    </source>
</evidence>
<reference evidence="1 2" key="1">
    <citation type="submission" date="2020-08" db="EMBL/GenBank/DDBJ databases">
        <title>Genomic Encyclopedia of Type Strains, Phase IV (KMG-IV): sequencing the most valuable type-strain genomes for metagenomic binning, comparative biology and taxonomic classification.</title>
        <authorList>
            <person name="Goeker M."/>
        </authorList>
    </citation>
    <scope>NUCLEOTIDE SEQUENCE [LARGE SCALE GENOMIC DNA]</scope>
    <source>
        <strain evidence="1 2">DSM 7051</strain>
    </source>
</reference>